<feature type="compositionally biased region" description="Basic residues" evidence="1">
    <location>
        <begin position="566"/>
        <end position="579"/>
    </location>
</feature>
<name>W6MPU8_9ASCO</name>
<feature type="compositionally biased region" description="Low complexity" evidence="1">
    <location>
        <begin position="542"/>
        <end position="553"/>
    </location>
</feature>
<dbReference type="EMBL" id="HG793128">
    <property type="protein sequence ID" value="CDK27207.1"/>
    <property type="molecule type" value="Genomic_DNA"/>
</dbReference>
<feature type="region of interest" description="Disordered" evidence="1">
    <location>
        <begin position="44"/>
        <end position="96"/>
    </location>
</feature>
<feature type="compositionally biased region" description="Basic residues" evidence="1">
    <location>
        <begin position="474"/>
        <end position="484"/>
    </location>
</feature>
<feature type="compositionally biased region" description="Basic and acidic residues" evidence="1">
    <location>
        <begin position="285"/>
        <end position="299"/>
    </location>
</feature>
<feature type="compositionally biased region" description="Basic and acidic residues" evidence="1">
    <location>
        <begin position="58"/>
        <end position="86"/>
    </location>
</feature>
<evidence type="ECO:0000313" key="3">
    <source>
        <dbReference type="Proteomes" id="UP000019384"/>
    </source>
</evidence>
<feature type="region of interest" description="Disordered" evidence="1">
    <location>
        <begin position="471"/>
        <end position="579"/>
    </location>
</feature>
<dbReference type="Proteomes" id="UP000019384">
    <property type="component" value="Unassembled WGS sequence"/>
</dbReference>
<evidence type="ECO:0000256" key="1">
    <source>
        <dbReference type="SAM" id="MobiDB-lite"/>
    </source>
</evidence>
<accession>W6MPU8</accession>
<protein>
    <submittedName>
        <fullName evidence="2">Uncharacterized protein</fullName>
    </submittedName>
</protein>
<keyword evidence="3" id="KW-1185">Reference proteome</keyword>
<feature type="region of interest" description="Disordered" evidence="1">
    <location>
        <begin position="614"/>
        <end position="633"/>
    </location>
</feature>
<reference evidence="2" key="1">
    <citation type="submission" date="2013-12" db="EMBL/GenBank/DDBJ databases">
        <authorList>
            <person name="Genoscope - CEA"/>
        </authorList>
    </citation>
    <scope>NUCLEOTIDE SEQUENCE</scope>
    <source>
        <strain evidence="2">CBS 1993</strain>
    </source>
</reference>
<dbReference type="InterPro" id="IPR018247">
    <property type="entry name" value="EF_Hand_1_Ca_BS"/>
</dbReference>
<dbReference type="HOGENOM" id="CLU_242104_0_0_1"/>
<dbReference type="GeneID" id="34520591"/>
<sequence>MGKNRSGKSFYEMIEGSSKGSDKVHFSRLNLPTVRDKVPDDFVLEEHEETGQEEIEVHEDQHVNEEQSHEDAQRVEDHLTEGHDEPVPLQEGKFGPVNPTIPIEPQEYESLASNINDDDDDKVMTNEELLKIANSLEFSEISHHQRLRKKKFSQLHVYTADLAGYLGLMNSNQLDGLFEKGYSEEKINHLLNTLYLKKKKTSSNPRFSKKSFYSALKEVGGGNRQPEPEQTMDSQLKDFVDTEYSDLSEEEYEASDEEKENVFPDSEANIRQIFKSPQQLDSNDDSDRSSEDSEDEKDRFKKRLKGVLPYSFVRVPGPKASTTNKRGPVTEKPRVGLARKKMSKPGARPLNENVESFVADDDVLEESDAEISPYNQSFANISGEELSDAVSISDGLSEPGSGYGSETEKYIFNEYFDNQSAFEPKPFHHEVKYEAPSADVNKLYEDTGLNMFGASKESFMSGFTMMLSRDASKKSSRFSKPRSTKTRDQNSSHKAPRRHRPAYGPGPVTGGKRTYSKLKNINIKARTKQGRIATSRKNNPTSSSSRRILSNNNGQIEGSGFAKVSTSKRPKLRTKHASQKRYADSMFDYGRSPYAATLQIEVLASETPWSKKTRQRMTTVRTEKTDPENEPVVEPQDDFKITKVVNLQPTTEEYSGFKMPDNSATSQLDKWLNVDSYVLIGDDELGFTVPVINNGELDLFYSRDAHALPAIQKKLIRDVSEMLNRSTSNPDLLSLRSLSIKMIDWATNMLHNRTEYTYLKSAVSEIISQFLARPKKSDSLMNVFAIPYLLALHKSCAAALKKSNVELSKEESSMAGDLQDQYTRLLLRSNYSWHLSSLYDNESGCYMYESFGLFCSLLDEHFYKQLASTRLQNKDISWWKSLAHFLRLSGCLFGNVTKRVLEIFCDLFVQSPLLHLKEANTTLSLLVRDLVTNHQVDFSEKLMVNLYKVIAARKFIPLDGDTSDRIQWHRPHDEISASDSSTTTYLKLLVLFSKSGQTVSTNRLIEKLMPMGSILQSDPKVFVARLNVLFTMQDVFHKDLTQRFNPIVDALFQTEGPKYLPLGGDLIWCLLNLASPPWGILVRSSKLMVERTVSEYSPSLLMKKRNSAVIEHLILLIKRLDSFVLTNDTAVLSIRVLDIFNEILMHPILWSAIEECVPLYSGILTKVLQADSVNLEFTLRNTLKGLGTVVIAISEGTVDASADFISRFLHLWIQVWKGLSCDWQTIKMIYWPYFGSERFRKSAELYLYISILEQDKNAYESDRNFFQSTLFRCMAKYRCDGLFKYYAQLSKVAVQDPFLKFPLYVESATRDATRFDHLRSHLLNSMVENISTLLRVPKYHKHAKEMLEVLLESLDESYEDVMYDGPALVTYKPFVKAVVASINLQAFHSLRTNNHLVHLNDYMGISNYGEIEDSFVEKLLTSPNLQDMTTYLIDEYFTSVRHRSVVEFEEKLRTALLRCPAIFGDPDLSLSKLYPLCTIIVAVSLAVKKENKVWRVMNEWMSFLCGILKEMELVRADVFCLLKLVFSMSPIDTSTYAASQTEKLQTSVGIYEVLIRSATLLKGFDDEKQFRESFDEFLSEGPEHHLRQTTSFTETDIEKTLAEKMKKACETLEFRRDDTFGENFEDLELLRAKVSNNVTKLSSIVSSQPSETTAMNNDINVQ</sequence>
<evidence type="ECO:0000313" key="2">
    <source>
        <dbReference type="EMBL" id="CDK27207.1"/>
    </source>
</evidence>
<feature type="region of interest" description="Disordered" evidence="1">
    <location>
        <begin position="274"/>
        <end position="300"/>
    </location>
</feature>
<proteinExistence type="predicted"/>
<dbReference type="PROSITE" id="PS00018">
    <property type="entry name" value="EF_HAND_1"/>
    <property type="match status" value="1"/>
</dbReference>
<organism evidence="2 3">
    <name type="scientific">Kuraishia capsulata CBS 1993</name>
    <dbReference type="NCBI Taxonomy" id="1382522"/>
    <lineage>
        <taxon>Eukaryota</taxon>
        <taxon>Fungi</taxon>
        <taxon>Dikarya</taxon>
        <taxon>Ascomycota</taxon>
        <taxon>Saccharomycotina</taxon>
        <taxon>Pichiomycetes</taxon>
        <taxon>Pichiales</taxon>
        <taxon>Pichiaceae</taxon>
        <taxon>Kuraishia</taxon>
    </lineage>
</organism>
<feature type="compositionally biased region" description="Acidic residues" evidence="1">
    <location>
        <begin position="44"/>
        <end position="57"/>
    </location>
</feature>
<gene>
    <name evidence="2" type="ORF">KUCA_T00003185001</name>
</gene>
<reference evidence="2" key="2">
    <citation type="submission" date="2014-02" db="EMBL/GenBank/DDBJ databases">
        <title>Complete DNA sequence of /Kuraishia capsulata/ illustrates novel genomic features among budding yeasts (/Saccharomycotina/).</title>
        <authorList>
            <person name="Morales L."/>
            <person name="Noel B."/>
            <person name="Porcel B."/>
            <person name="Marcet-Houben M."/>
            <person name="Hullo M-F."/>
            <person name="Sacerdot C."/>
            <person name="Tekaia F."/>
            <person name="Leh-Louis V."/>
            <person name="Despons L."/>
            <person name="Khanna V."/>
            <person name="Aury J-M."/>
            <person name="Barbe V."/>
            <person name="Couloux A."/>
            <person name="Labadie K."/>
            <person name="Pelletier E."/>
            <person name="Souciet J-L."/>
            <person name="Boekhout T."/>
            <person name="Gabaldon T."/>
            <person name="Wincker P."/>
            <person name="Dujon B."/>
        </authorList>
    </citation>
    <scope>NUCLEOTIDE SEQUENCE</scope>
    <source>
        <strain evidence="2">CBS 1993</strain>
    </source>
</reference>
<dbReference type="RefSeq" id="XP_022459203.1">
    <property type="nucleotide sequence ID" value="XM_022601573.1"/>
</dbReference>